<organism evidence="2 3">
    <name type="scientific">Streptomyces netropsis</name>
    <name type="common">Streptoverticillium netropsis</name>
    <dbReference type="NCBI Taxonomy" id="55404"/>
    <lineage>
        <taxon>Bacteria</taxon>
        <taxon>Bacillati</taxon>
        <taxon>Actinomycetota</taxon>
        <taxon>Actinomycetes</taxon>
        <taxon>Kitasatosporales</taxon>
        <taxon>Streptomycetaceae</taxon>
        <taxon>Streptomyces</taxon>
    </lineage>
</organism>
<evidence type="ECO:0000256" key="1">
    <source>
        <dbReference type="SAM" id="Phobius"/>
    </source>
</evidence>
<sequence length="41" mass="4283">MGLLMDTEIGNSALVALAWCVGLSLVGCLWARSAFNRGAKS</sequence>
<keyword evidence="1" id="KW-1133">Transmembrane helix</keyword>
<keyword evidence="1" id="KW-0472">Membrane</keyword>
<keyword evidence="1" id="KW-0812">Transmembrane</keyword>
<dbReference type="Proteomes" id="UP000556436">
    <property type="component" value="Unassembled WGS sequence"/>
</dbReference>
<proteinExistence type="predicted"/>
<dbReference type="RefSeq" id="WP_260420798.1">
    <property type="nucleotide sequence ID" value="NZ_BMRW01000009.1"/>
</dbReference>
<keyword evidence="3" id="KW-1185">Reference proteome</keyword>
<evidence type="ECO:0000313" key="2">
    <source>
        <dbReference type="EMBL" id="MBB4887606.1"/>
    </source>
</evidence>
<comment type="caution">
    <text evidence="2">The sequence shown here is derived from an EMBL/GenBank/DDBJ whole genome shotgun (WGS) entry which is preliminary data.</text>
</comment>
<gene>
    <name evidence="2" type="ORF">FHS38_003660</name>
</gene>
<dbReference type="EMBL" id="JACHJG010000007">
    <property type="protein sequence ID" value="MBB4887606.1"/>
    <property type="molecule type" value="Genomic_DNA"/>
</dbReference>
<evidence type="ECO:0000313" key="3">
    <source>
        <dbReference type="Proteomes" id="UP000556436"/>
    </source>
</evidence>
<name>A0A7W7LDG5_STRNE</name>
<dbReference type="AlphaFoldDB" id="A0A7W7LDG5"/>
<feature type="transmembrane region" description="Helical" evidence="1">
    <location>
        <begin position="12"/>
        <end position="31"/>
    </location>
</feature>
<accession>A0A7W7LDG5</accession>
<reference evidence="2 3" key="1">
    <citation type="submission" date="2020-08" db="EMBL/GenBank/DDBJ databases">
        <title>Genomic Encyclopedia of Type Strains, Phase III (KMG-III): the genomes of soil and plant-associated and newly described type strains.</title>
        <authorList>
            <person name="Whitman W."/>
        </authorList>
    </citation>
    <scope>NUCLEOTIDE SEQUENCE [LARGE SCALE GENOMIC DNA]</scope>
    <source>
        <strain evidence="2 3">CECT 3265</strain>
    </source>
</reference>
<protein>
    <submittedName>
        <fullName evidence="2">Uncharacterized protein</fullName>
    </submittedName>
</protein>